<evidence type="ECO:0000256" key="1">
    <source>
        <dbReference type="ARBA" id="ARBA00004167"/>
    </source>
</evidence>
<comment type="subcellular location">
    <subcellularLocation>
        <location evidence="1">Membrane</location>
        <topology evidence="1">Single-pass membrane protein</topology>
    </subcellularLocation>
</comment>
<keyword evidence="7" id="KW-1185">Reference proteome</keyword>
<evidence type="ECO:0000256" key="5">
    <source>
        <dbReference type="ARBA" id="ARBA00023136"/>
    </source>
</evidence>
<dbReference type="GO" id="GO:0016020">
    <property type="term" value="C:membrane"/>
    <property type="evidence" value="ECO:0007669"/>
    <property type="project" value="UniProtKB-SubCell"/>
</dbReference>
<protein>
    <submittedName>
        <fullName evidence="8">Small integral membrane protein 7</fullName>
    </submittedName>
</protein>
<dbReference type="AlphaFoldDB" id="A0A0M3IAB1"/>
<proteinExistence type="inferred from homology"/>
<evidence type="ECO:0000256" key="3">
    <source>
        <dbReference type="ARBA" id="ARBA00022692"/>
    </source>
</evidence>
<dbReference type="PANTHER" id="PTHR28622:SF1">
    <property type="entry name" value="SMALL INTEGRAL MEMBRANE PROTEIN 7"/>
    <property type="match status" value="1"/>
</dbReference>
<comment type="similarity">
    <text evidence="2">Belongs to the SMIM7 family.</text>
</comment>
<feature type="transmembrane region" description="Helical" evidence="6">
    <location>
        <begin position="6"/>
        <end position="23"/>
    </location>
</feature>
<evidence type="ECO:0000256" key="2">
    <source>
        <dbReference type="ARBA" id="ARBA00008578"/>
    </source>
</evidence>
<keyword evidence="4 6" id="KW-1133">Transmembrane helix</keyword>
<dbReference type="Proteomes" id="UP000036681">
    <property type="component" value="Unplaced"/>
</dbReference>
<keyword evidence="5 6" id="KW-0472">Membrane</keyword>
<accession>A0A0M3IAB1</accession>
<keyword evidence="3 6" id="KW-0812">Transmembrane</keyword>
<feature type="transmembrane region" description="Helical" evidence="6">
    <location>
        <begin position="56"/>
        <end position="73"/>
    </location>
</feature>
<reference evidence="8" key="1">
    <citation type="submission" date="2017-02" db="UniProtKB">
        <authorList>
            <consortium name="WormBaseParasite"/>
        </authorList>
    </citation>
    <scope>IDENTIFICATION</scope>
</reference>
<dbReference type="InterPro" id="IPR037659">
    <property type="entry name" value="SMIM7"/>
</dbReference>
<evidence type="ECO:0000256" key="4">
    <source>
        <dbReference type="ARBA" id="ARBA00022989"/>
    </source>
</evidence>
<sequence length="74" mass="8581">MLSELIIASTLLVNAFAILNFKLSKSTDGFQSFTIVEGEPRSVGDRIREFLRSLQYFRVFIALWNIFIVFLMFV</sequence>
<dbReference type="PANTHER" id="PTHR28622">
    <property type="entry name" value="SMALL INTEGRAL MEMBRANE PROTEIN 7"/>
    <property type="match status" value="1"/>
</dbReference>
<organism evidence="7 8">
    <name type="scientific">Ascaris lumbricoides</name>
    <name type="common">Giant roundworm</name>
    <dbReference type="NCBI Taxonomy" id="6252"/>
    <lineage>
        <taxon>Eukaryota</taxon>
        <taxon>Metazoa</taxon>
        <taxon>Ecdysozoa</taxon>
        <taxon>Nematoda</taxon>
        <taxon>Chromadorea</taxon>
        <taxon>Rhabditida</taxon>
        <taxon>Spirurina</taxon>
        <taxon>Ascaridomorpha</taxon>
        <taxon>Ascaridoidea</taxon>
        <taxon>Ascarididae</taxon>
        <taxon>Ascaris</taxon>
    </lineage>
</organism>
<evidence type="ECO:0000313" key="7">
    <source>
        <dbReference type="Proteomes" id="UP000036681"/>
    </source>
</evidence>
<evidence type="ECO:0000313" key="8">
    <source>
        <dbReference type="WBParaSite" id="ALUE_0001449201-mRNA-1"/>
    </source>
</evidence>
<dbReference type="WBParaSite" id="ALUE_0001449201-mRNA-1">
    <property type="protein sequence ID" value="ALUE_0001449201-mRNA-1"/>
    <property type="gene ID" value="ALUE_0001449201"/>
</dbReference>
<name>A0A0M3IAB1_ASCLU</name>
<evidence type="ECO:0000256" key="6">
    <source>
        <dbReference type="SAM" id="Phobius"/>
    </source>
</evidence>